<evidence type="ECO:0000313" key="3">
    <source>
        <dbReference type="Proteomes" id="UP000645462"/>
    </source>
</evidence>
<keyword evidence="1" id="KW-0812">Transmembrane</keyword>
<gene>
    <name evidence="2" type="ORF">GCM10011363_40110</name>
</gene>
<protein>
    <recommendedName>
        <fullName evidence="4">Aspartate carbamoyltransferase catalytic subunit</fullName>
    </recommendedName>
</protein>
<accession>A0ABQ1L496</accession>
<reference evidence="3" key="1">
    <citation type="journal article" date="2019" name="Int. J. Syst. Evol. Microbiol.">
        <title>The Global Catalogue of Microorganisms (GCM) 10K type strain sequencing project: providing services to taxonomists for standard genome sequencing and annotation.</title>
        <authorList>
            <consortium name="The Broad Institute Genomics Platform"/>
            <consortium name="The Broad Institute Genome Sequencing Center for Infectious Disease"/>
            <person name="Wu L."/>
            <person name="Ma J."/>
        </authorList>
    </citation>
    <scope>NUCLEOTIDE SEQUENCE [LARGE SCALE GENOMIC DNA]</scope>
    <source>
        <strain evidence="3">CGMCC 1.12478</strain>
    </source>
</reference>
<evidence type="ECO:0000313" key="2">
    <source>
        <dbReference type="EMBL" id="GGC19376.1"/>
    </source>
</evidence>
<dbReference type="RefSeq" id="WP_188483878.1">
    <property type="nucleotide sequence ID" value="NZ_BMFC01000016.1"/>
</dbReference>
<name>A0ABQ1L496_9RHOB</name>
<proteinExistence type="predicted"/>
<evidence type="ECO:0000256" key="1">
    <source>
        <dbReference type="SAM" id="Phobius"/>
    </source>
</evidence>
<dbReference type="Proteomes" id="UP000645462">
    <property type="component" value="Unassembled WGS sequence"/>
</dbReference>
<keyword evidence="1" id="KW-0472">Membrane</keyword>
<feature type="transmembrane region" description="Helical" evidence="1">
    <location>
        <begin position="32"/>
        <end position="59"/>
    </location>
</feature>
<sequence>MTVDLAWDNFLEPDEEILWSGKPGGQIIFSDALSFLTIFGIAISFFSLTWMGGTLVAVARPGAPILAYLFPLFALPFLLFGLQMAGGHILIDAYRRRRTWYTLTSKNAYIATSGLWKKSLDIYPVEEMNVLRIEPGALGTVIFKEHRSRKRTAIKRPSGFYQISDALLVFNLLRELRGKKAQNATKAD</sequence>
<dbReference type="EMBL" id="BMFC01000016">
    <property type="protein sequence ID" value="GGC19376.1"/>
    <property type="molecule type" value="Genomic_DNA"/>
</dbReference>
<keyword evidence="1" id="KW-1133">Transmembrane helix</keyword>
<comment type="caution">
    <text evidence="2">The sequence shown here is derived from an EMBL/GenBank/DDBJ whole genome shotgun (WGS) entry which is preliminary data.</text>
</comment>
<evidence type="ECO:0008006" key="4">
    <source>
        <dbReference type="Google" id="ProtNLM"/>
    </source>
</evidence>
<keyword evidence="3" id="KW-1185">Reference proteome</keyword>
<feature type="transmembrane region" description="Helical" evidence="1">
    <location>
        <begin position="65"/>
        <end position="91"/>
    </location>
</feature>
<organism evidence="2 3">
    <name type="scientific">Marivita lacus</name>
    <dbReference type="NCBI Taxonomy" id="1323742"/>
    <lineage>
        <taxon>Bacteria</taxon>
        <taxon>Pseudomonadati</taxon>
        <taxon>Pseudomonadota</taxon>
        <taxon>Alphaproteobacteria</taxon>
        <taxon>Rhodobacterales</taxon>
        <taxon>Roseobacteraceae</taxon>
        <taxon>Marivita</taxon>
    </lineage>
</organism>